<dbReference type="EMBL" id="PSYR01000001">
    <property type="protein sequence ID" value="RCN58506.1"/>
    <property type="molecule type" value="Genomic_DNA"/>
</dbReference>
<evidence type="ECO:0000256" key="6">
    <source>
        <dbReference type="ARBA" id="ARBA00022989"/>
    </source>
</evidence>
<dbReference type="PANTHER" id="PTHR30012:SF4">
    <property type="entry name" value="MSHA BIOGENESIS PROTEIN MSHG"/>
    <property type="match status" value="1"/>
</dbReference>
<dbReference type="GO" id="GO:0015628">
    <property type="term" value="P:protein secretion by the type II secretion system"/>
    <property type="evidence" value="ECO:0007669"/>
    <property type="project" value="TreeGrafter"/>
</dbReference>
<comment type="similarity">
    <text evidence="2">Belongs to the GSP F family.</text>
</comment>
<feature type="transmembrane region" description="Helical" evidence="8">
    <location>
        <begin position="175"/>
        <end position="202"/>
    </location>
</feature>
<proteinExistence type="inferred from homology"/>
<dbReference type="InterPro" id="IPR003004">
    <property type="entry name" value="GspF/PilC"/>
</dbReference>
<evidence type="ECO:0000256" key="8">
    <source>
        <dbReference type="SAM" id="Phobius"/>
    </source>
</evidence>
<dbReference type="Proteomes" id="UP000253250">
    <property type="component" value="Unassembled WGS sequence"/>
</dbReference>
<keyword evidence="11" id="KW-1185">Reference proteome</keyword>
<keyword evidence="6 8" id="KW-1133">Transmembrane helix</keyword>
<feature type="domain" description="Type II secretion system protein GspF" evidence="9">
    <location>
        <begin position="273"/>
        <end position="395"/>
    </location>
</feature>
<dbReference type="Gene3D" id="1.20.81.30">
    <property type="entry name" value="Type II secretion system (T2SS), domain F"/>
    <property type="match status" value="2"/>
</dbReference>
<dbReference type="OrthoDB" id="9805682at2"/>
<evidence type="ECO:0000256" key="7">
    <source>
        <dbReference type="ARBA" id="ARBA00023136"/>
    </source>
</evidence>
<dbReference type="InterPro" id="IPR018076">
    <property type="entry name" value="T2SS_GspF_dom"/>
</dbReference>
<organism evidence="10 11">
    <name type="scientific">Acidiferrobacter thiooxydans</name>
    <dbReference type="NCBI Taxonomy" id="163359"/>
    <lineage>
        <taxon>Bacteria</taxon>
        <taxon>Pseudomonadati</taxon>
        <taxon>Pseudomonadota</taxon>
        <taxon>Gammaproteobacteria</taxon>
        <taxon>Acidiferrobacterales</taxon>
        <taxon>Acidiferrobacteraceae</taxon>
        <taxon>Acidiferrobacter</taxon>
    </lineage>
</organism>
<dbReference type="PRINTS" id="PR00812">
    <property type="entry name" value="BCTERIALGSPF"/>
</dbReference>
<accession>A0A368HGN3</accession>
<reference evidence="10 11" key="1">
    <citation type="submission" date="2018-02" db="EMBL/GenBank/DDBJ databases">
        <title>Insights into the biology of acidophilic members of the Acidiferrobacteraceae family derived from comparative genomic analyses.</title>
        <authorList>
            <person name="Issotta F."/>
            <person name="Thyssen C."/>
            <person name="Mena C."/>
            <person name="Moya A."/>
            <person name="Bellenberg S."/>
            <person name="Sproer C."/>
            <person name="Covarrubias P.C."/>
            <person name="Sand W."/>
            <person name="Quatrini R."/>
            <person name="Vera M."/>
        </authorList>
    </citation>
    <scope>NUCLEOTIDE SEQUENCE [LARGE SCALE GENOMIC DNA]</scope>
    <source>
        <strain evidence="11">m-1</strain>
    </source>
</reference>
<dbReference type="PANTHER" id="PTHR30012">
    <property type="entry name" value="GENERAL SECRETION PATHWAY PROTEIN"/>
    <property type="match status" value="1"/>
</dbReference>
<dbReference type="GO" id="GO:0005886">
    <property type="term" value="C:plasma membrane"/>
    <property type="evidence" value="ECO:0007669"/>
    <property type="project" value="UniProtKB-SubCell"/>
</dbReference>
<evidence type="ECO:0000259" key="9">
    <source>
        <dbReference type="Pfam" id="PF00482"/>
    </source>
</evidence>
<evidence type="ECO:0000313" key="10">
    <source>
        <dbReference type="EMBL" id="RCN58506.1"/>
    </source>
</evidence>
<evidence type="ECO:0000256" key="3">
    <source>
        <dbReference type="ARBA" id="ARBA00022475"/>
    </source>
</evidence>
<evidence type="ECO:0000313" key="11">
    <source>
        <dbReference type="Proteomes" id="UP000253250"/>
    </source>
</evidence>
<keyword evidence="7 8" id="KW-0472">Membrane</keyword>
<dbReference type="FunFam" id="1.20.81.30:FF:000001">
    <property type="entry name" value="Type II secretion system protein F"/>
    <property type="match status" value="2"/>
</dbReference>
<feature type="transmembrane region" description="Helical" evidence="8">
    <location>
        <begin position="222"/>
        <end position="242"/>
    </location>
</feature>
<dbReference type="RefSeq" id="WP_114282184.1">
    <property type="nucleotide sequence ID" value="NZ_PSYR01000001.1"/>
</dbReference>
<gene>
    <name evidence="10" type="ORF">C4900_01550</name>
</gene>
<feature type="transmembrane region" description="Helical" evidence="8">
    <location>
        <begin position="376"/>
        <end position="397"/>
    </location>
</feature>
<comment type="caution">
    <text evidence="10">The sequence shown here is derived from an EMBL/GenBank/DDBJ whole genome shotgun (WGS) entry which is preliminary data.</text>
</comment>
<keyword evidence="4" id="KW-0997">Cell inner membrane</keyword>
<dbReference type="InterPro" id="IPR042094">
    <property type="entry name" value="T2SS_GspF_sf"/>
</dbReference>
<evidence type="ECO:0000256" key="5">
    <source>
        <dbReference type="ARBA" id="ARBA00022692"/>
    </source>
</evidence>
<dbReference type="AlphaFoldDB" id="A0A368HGN3"/>
<feature type="domain" description="Type II secretion system protein GspF" evidence="9">
    <location>
        <begin position="70"/>
        <end position="193"/>
    </location>
</feature>
<evidence type="ECO:0000256" key="2">
    <source>
        <dbReference type="ARBA" id="ARBA00005745"/>
    </source>
</evidence>
<keyword evidence="3" id="KW-1003">Cell membrane</keyword>
<dbReference type="Pfam" id="PF00482">
    <property type="entry name" value="T2SSF"/>
    <property type="match status" value="2"/>
</dbReference>
<protein>
    <submittedName>
        <fullName evidence="10">MSHA biogenesis protein MshG</fullName>
    </submittedName>
</protein>
<evidence type="ECO:0000256" key="1">
    <source>
        <dbReference type="ARBA" id="ARBA00004429"/>
    </source>
</evidence>
<keyword evidence="5 8" id="KW-0812">Transmembrane</keyword>
<name>A0A368HGN3_9GAMM</name>
<sequence>MASFRYKGRNGRGEAVAGLMEGASADAVASHLFNLGITPIDIHGAPAPSRPAWLQELGRARVDLTDLVLFCRQMHTLLKAGVPIMQSLKGLRDSTHNRTLAAVIGQLNEALDAGLDLTAAVKRHPKVFSTLFVALVQIGETSGTLDQSFLQLAGYLERDRETEQRVKSATRYPSFVVVALVIAVFIINIFVIPAFAHVYAGLHAQLPLATRILIASSRLTVRYWYDAVAAVVLTVLGVRAYVRTTGGRYRWHRLRLRLPIIGPILTRALLGRFARALAITIRSGVPLIQGLTVISRAVDNEYVATRILQMRDGIERGETLARAAQATQLFPPLVLQMVAVGEESGAIDSLMTEVAEYYEREVDYDLRNLSTAIEPLLVVAMGILVLILALGVFLPMWDLASAAFHQNGGQV</sequence>
<evidence type="ECO:0000256" key="4">
    <source>
        <dbReference type="ARBA" id="ARBA00022519"/>
    </source>
</evidence>
<comment type="subcellular location">
    <subcellularLocation>
        <location evidence="1">Cell inner membrane</location>
        <topology evidence="1">Multi-pass membrane protein</topology>
    </subcellularLocation>
</comment>